<keyword evidence="5" id="KW-0175">Coiled coil</keyword>
<dbReference type="STRING" id="318479.A0A3P7PRH1"/>
<sequence>MQENSMPLADSLKDALNQPPPIATFDEWTKENNGAILPSKIEGNSADNQVIHHQEAALRNYASSECGAKVLLSNKEVENKNAVLNEKARDDYMRNPCERAQSKWFIIELCETIQPTFIVLANFELFSSGPREIRLSASERYPTNDWIILADIIAENSREIQQFPISANGIYAKFIRVELLSHYGNEHYCTLSMIRLLGISMVDEYEAEAQAAISLESPMPSISQVNFLLILIYYFSVVRSSRQNSAVSQIWIFLEKEKKSIFEIKFRKRLSMVFECVSFFIYLADKFLFADIIISNYSVFGVVLIYYCLGQTLPGGSLSHKESIFLKLNKRIGNLELNLSLSNEYLSELSRRYVEQTNDSRKQVEKLKVNQLRREVRKLRKIVSILSLQCVIDKNSENERGVAKASKSVEKESIDDEMSYAQIETHHHLHSNDNLWTVSLNLNYKF</sequence>
<reference evidence="8 9" key="1">
    <citation type="submission" date="2018-11" db="EMBL/GenBank/DDBJ databases">
        <authorList>
            <consortium name="Pathogen Informatics"/>
        </authorList>
    </citation>
    <scope>NUCLEOTIDE SEQUENCE [LARGE SCALE GENOMIC DNA]</scope>
</reference>
<evidence type="ECO:0000256" key="1">
    <source>
        <dbReference type="ARBA" id="ARBA00004308"/>
    </source>
</evidence>
<dbReference type="PANTHER" id="PTHR12953:SF0">
    <property type="entry name" value="SUN DOMAIN-CONTAINING OSSIFICATION FACTOR"/>
    <property type="match status" value="1"/>
</dbReference>
<dbReference type="GO" id="GO:0016020">
    <property type="term" value="C:membrane"/>
    <property type="evidence" value="ECO:0007669"/>
    <property type="project" value="InterPro"/>
</dbReference>
<evidence type="ECO:0000256" key="4">
    <source>
        <dbReference type="ARBA" id="ARBA00023136"/>
    </source>
</evidence>
<dbReference type="GO" id="GO:0005737">
    <property type="term" value="C:cytoplasm"/>
    <property type="evidence" value="ECO:0007669"/>
    <property type="project" value="TreeGrafter"/>
</dbReference>
<gene>
    <name evidence="8" type="ORF">DME_LOCUS6828</name>
</gene>
<feature type="domain" description="SUN" evidence="7">
    <location>
        <begin position="33"/>
        <end position="201"/>
    </location>
</feature>
<evidence type="ECO:0000256" key="5">
    <source>
        <dbReference type="SAM" id="Coils"/>
    </source>
</evidence>
<organism evidence="8 9">
    <name type="scientific">Dracunculus medinensis</name>
    <name type="common">Guinea worm</name>
    <dbReference type="NCBI Taxonomy" id="318479"/>
    <lineage>
        <taxon>Eukaryota</taxon>
        <taxon>Metazoa</taxon>
        <taxon>Ecdysozoa</taxon>
        <taxon>Nematoda</taxon>
        <taxon>Chromadorea</taxon>
        <taxon>Rhabditida</taxon>
        <taxon>Spirurina</taxon>
        <taxon>Dracunculoidea</taxon>
        <taxon>Dracunculidae</taxon>
        <taxon>Dracunculus</taxon>
    </lineage>
</organism>
<dbReference type="PANTHER" id="PTHR12953">
    <property type="entry name" value="MEMBRANE PROTEIN CH1 RELATED"/>
    <property type="match status" value="1"/>
</dbReference>
<dbReference type="OrthoDB" id="266334at2759"/>
<keyword evidence="2 6" id="KW-0812">Transmembrane</keyword>
<dbReference type="Gene3D" id="2.60.120.260">
    <property type="entry name" value="Galactose-binding domain-like"/>
    <property type="match status" value="1"/>
</dbReference>
<evidence type="ECO:0000256" key="6">
    <source>
        <dbReference type="SAM" id="Phobius"/>
    </source>
</evidence>
<protein>
    <recommendedName>
        <fullName evidence="7">SUN domain-containing protein</fullName>
    </recommendedName>
</protein>
<evidence type="ECO:0000313" key="8">
    <source>
        <dbReference type="EMBL" id="VDN56855.1"/>
    </source>
</evidence>
<dbReference type="EMBL" id="UYYG01001157">
    <property type="protein sequence ID" value="VDN56855.1"/>
    <property type="molecule type" value="Genomic_DNA"/>
</dbReference>
<accession>A0A3P7PRH1</accession>
<dbReference type="InterPro" id="IPR012919">
    <property type="entry name" value="SUN_dom"/>
</dbReference>
<evidence type="ECO:0000256" key="2">
    <source>
        <dbReference type="ARBA" id="ARBA00022692"/>
    </source>
</evidence>
<keyword evidence="3 6" id="KW-1133">Transmembrane helix</keyword>
<dbReference type="AlphaFoldDB" id="A0A3P7PRH1"/>
<dbReference type="Proteomes" id="UP000274756">
    <property type="component" value="Unassembled WGS sequence"/>
</dbReference>
<feature type="coiled-coil region" evidence="5">
    <location>
        <begin position="362"/>
        <end position="389"/>
    </location>
</feature>
<dbReference type="GO" id="GO:0012505">
    <property type="term" value="C:endomembrane system"/>
    <property type="evidence" value="ECO:0007669"/>
    <property type="project" value="UniProtKB-SubCell"/>
</dbReference>
<evidence type="ECO:0000313" key="9">
    <source>
        <dbReference type="Proteomes" id="UP000274756"/>
    </source>
</evidence>
<feature type="transmembrane region" description="Helical" evidence="6">
    <location>
        <begin position="289"/>
        <end position="309"/>
    </location>
</feature>
<comment type="subcellular location">
    <subcellularLocation>
        <location evidence="1">Endomembrane system</location>
    </subcellularLocation>
</comment>
<keyword evidence="4 6" id="KW-0472">Membrane</keyword>
<evidence type="ECO:0000256" key="3">
    <source>
        <dbReference type="ARBA" id="ARBA00022989"/>
    </source>
</evidence>
<dbReference type="GO" id="GO:0034975">
    <property type="term" value="P:protein folding in endoplasmic reticulum"/>
    <property type="evidence" value="ECO:0007669"/>
    <property type="project" value="TreeGrafter"/>
</dbReference>
<keyword evidence="9" id="KW-1185">Reference proteome</keyword>
<dbReference type="InterPro" id="IPR045120">
    <property type="entry name" value="Suco/Slp1-like"/>
</dbReference>
<name>A0A3P7PRH1_DRAME</name>
<evidence type="ECO:0000259" key="7">
    <source>
        <dbReference type="PROSITE" id="PS51469"/>
    </source>
</evidence>
<dbReference type="PROSITE" id="PS51469">
    <property type="entry name" value="SUN"/>
    <property type="match status" value="1"/>
</dbReference>
<proteinExistence type="predicted"/>
<dbReference type="Pfam" id="PF07738">
    <property type="entry name" value="Sad1_UNC"/>
    <property type="match status" value="1"/>
</dbReference>